<keyword evidence="10" id="KW-0862">Zinc</keyword>
<comment type="catalytic activity">
    <reaction evidence="16">
        <text>[E2 ubiquitin-conjugating enzyme]-S-ubiquitinyl-L-cysteine + [acceptor protein]-L-cysteine = [E2 ubiquitin-conjugating enzyme]-L-cysteine + [acceptor protein]-S-ubiquitinyl-L-cysteine.</text>
        <dbReference type="EC" id="2.3.2.36"/>
    </reaction>
</comment>
<evidence type="ECO:0000259" key="18">
    <source>
        <dbReference type="Pfam" id="PF04757"/>
    </source>
</evidence>
<evidence type="ECO:0000256" key="5">
    <source>
        <dbReference type="ARBA" id="ARBA00022679"/>
    </source>
</evidence>
<evidence type="ECO:0000256" key="8">
    <source>
        <dbReference type="ARBA" id="ARBA00022771"/>
    </source>
</evidence>
<dbReference type="EC" id="2.3.2.36" evidence="17"/>
<evidence type="ECO:0000256" key="10">
    <source>
        <dbReference type="ARBA" id="ARBA00022833"/>
    </source>
</evidence>
<dbReference type="GO" id="GO:0005778">
    <property type="term" value="C:peroxisomal membrane"/>
    <property type="evidence" value="ECO:0007669"/>
    <property type="project" value="UniProtKB-SubCell"/>
</dbReference>
<keyword evidence="12" id="KW-1133">Transmembrane helix</keyword>
<dbReference type="InterPro" id="IPR025654">
    <property type="entry name" value="PEX2/10"/>
</dbReference>
<comment type="subcellular location">
    <subcellularLocation>
        <location evidence="1">Peroxisome membrane</location>
        <topology evidence="1">Multi-pass membrane protein</topology>
    </subcellularLocation>
</comment>
<dbReference type="EMBL" id="HBHJ01007371">
    <property type="protein sequence ID" value="CAD9671633.1"/>
    <property type="molecule type" value="Transcribed_RNA"/>
</dbReference>
<keyword evidence="8" id="KW-0863">Zinc-finger</keyword>
<evidence type="ECO:0000256" key="17">
    <source>
        <dbReference type="ARBA" id="ARBA00034523"/>
    </source>
</evidence>
<keyword evidence="7" id="KW-0479">Metal-binding</keyword>
<evidence type="ECO:0000256" key="4">
    <source>
        <dbReference type="ARBA" id="ARBA00022448"/>
    </source>
</evidence>
<protein>
    <recommendedName>
        <fullName evidence="17">RING-type E3 ubiquitin transferase (cysteine targeting)</fullName>
        <ecNumber evidence="17">2.3.2.36</ecNumber>
    </recommendedName>
    <alternativeName>
        <fullName evidence="15">Peroxin-2</fullName>
    </alternativeName>
</protein>
<evidence type="ECO:0000256" key="7">
    <source>
        <dbReference type="ARBA" id="ARBA00022723"/>
    </source>
</evidence>
<organism evidence="19">
    <name type="scientific">Rhizochromulina marina</name>
    <dbReference type="NCBI Taxonomy" id="1034831"/>
    <lineage>
        <taxon>Eukaryota</taxon>
        <taxon>Sar</taxon>
        <taxon>Stramenopiles</taxon>
        <taxon>Ochrophyta</taxon>
        <taxon>Dictyochophyceae</taxon>
        <taxon>Rhizochromulinales</taxon>
        <taxon>Rhizochromulina</taxon>
    </lineage>
</organism>
<dbReference type="PANTHER" id="PTHR48178">
    <property type="entry name" value="PEROXISOME BIOGENESIS FACTOR 2"/>
    <property type="match status" value="1"/>
</dbReference>
<dbReference type="Pfam" id="PF04757">
    <property type="entry name" value="Pex2_Pex12"/>
    <property type="match status" value="1"/>
</dbReference>
<evidence type="ECO:0000256" key="11">
    <source>
        <dbReference type="ARBA" id="ARBA00022927"/>
    </source>
</evidence>
<keyword evidence="5" id="KW-0808">Transferase</keyword>
<name>A0A7S2W7T0_9STRA</name>
<comment type="pathway">
    <text evidence="2">Protein modification; protein ubiquitination.</text>
</comment>
<evidence type="ECO:0000256" key="3">
    <source>
        <dbReference type="ARBA" id="ARBA00008704"/>
    </source>
</evidence>
<comment type="similarity">
    <text evidence="3">Belongs to the pex2/pex10/pex12 family.</text>
</comment>
<dbReference type="GO" id="GO:0008270">
    <property type="term" value="F:zinc ion binding"/>
    <property type="evidence" value="ECO:0007669"/>
    <property type="project" value="UniProtKB-KW"/>
</dbReference>
<evidence type="ECO:0000256" key="15">
    <source>
        <dbReference type="ARBA" id="ARBA00032511"/>
    </source>
</evidence>
<dbReference type="InterPro" id="IPR006845">
    <property type="entry name" value="Pex_N"/>
</dbReference>
<gene>
    <name evidence="19" type="ORF">RMAR1173_LOCUS4744</name>
</gene>
<evidence type="ECO:0000256" key="6">
    <source>
        <dbReference type="ARBA" id="ARBA00022692"/>
    </source>
</evidence>
<proteinExistence type="inferred from homology"/>
<evidence type="ECO:0000256" key="12">
    <source>
        <dbReference type="ARBA" id="ARBA00022989"/>
    </source>
</evidence>
<evidence type="ECO:0000256" key="9">
    <source>
        <dbReference type="ARBA" id="ARBA00022786"/>
    </source>
</evidence>
<keyword evidence="4" id="KW-0813">Transport</keyword>
<keyword evidence="6" id="KW-0812">Transmembrane</keyword>
<dbReference type="GO" id="GO:0016558">
    <property type="term" value="P:protein import into peroxisome matrix"/>
    <property type="evidence" value="ECO:0007669"/>
    <property type="project" value="InterPro"/>
</dbReference>
<keyword evidence="11" id="KW-0653">Protein transport</keyword>
<evidence type="ECO:0000256" key="14">
    <source>
        <dbReference type="ARBA" id="ARBA00023140"/>
    </source>
</evidence>
<feature type="domain" description="Pex N-terminal" evidence="18">
    <location>
        <begin position="22"/>
        <end position="218"/>
    </location>
</feature>
<evidence type="ECO:0000256" key="2">
    <source>
        <dbReference type="ARBA" id="ARBA00004906"/>
    </source>
</evidence>
<evidence type="ECO:0000313" key="19">
    <source>
        <dbReference type="EMBL" id="CAD9671633.1"/>
    </source>
</evidence>
<evidence type="ECO:0000256" key="16">
    <source>
        <dbReference type="ARBA" id="ARBA00034438"/>
    </source>
</evidence>
<sequence>MASEVGPRQVLSVNQLDAQSIDKELLAIFKGQVDRILEPLDPDASFRYGPEITAALQFLLWWSCIWKDRPTPGMAMMNLRYTDARGVASPTQMAGRVRWQRLCLAGLSVLVPWIFARIRARGLSRGWASRPPNDSRRRAWALLERLYGIWKYIHLFNLLAFLRTGIFPSVAERLSQLKYANERGGPEANQRSINLQFMNRQLLWDGFTQASLFLLPLLDRNMARRIYATATRRGGRIRSSLARSWEQCVQFATGNVPVSSSGNNVSTASPQAQTSQGAFPEIGVFPRGQGRTLQVESCSFCGAQPALTPQIASCGDTFCYYCIQCVGVEEGDGTAVPLCPKCGDPVSHYRPWGGGEDVPLHKNWSTAQR</sequence>
<dbReference type="AlphaFoldDB" id="A0A7S2W7T0"/>
<dbReference type="PANTHER" id="PTHR48178:SF1">
    <property type="entry name" value="PEROXISOME BIOGENESIS FACTOR 2"/>
    <property type="match status" value="1"/>
</dbReference>
<reference evidence="19" key="1">
    <citation type="submission" date="2021-01" db="EMBL/GenBank/DDBJ databases">
        <authorList>
            <person name="Corre E."/>
            <person name="Pelletier E."/>
            <person name="Niang G."/>
            <person name="Scheremetjew M."/>
            <person name="Finn R."/>
            <person name="Kale V."/>
            <person name="Holt S."/>
            <person name="Cochrane G."/>
            <person name="Meng A."/>
            <person name="Brown T."/>
            <person name="Cohen L."/>
        </authorList>
    </citation>
    <scope>NUCLEOTIDE SEQUENCE</scope>
    <source>
        <strain evidence="19">CCMP1243</strain>
    </source>
</reference>
<keyword evidence="13" id="KW-0472">Membrane</keyword>
<evidence type="ECO:0000256" key="1">
    <source>
        <dbReference type="ARBA" id="ARBA00004585"/>
    </source>
</evidence>
<evidence type="ECO:0000256" key="13">
    <source>
        <dbReference type="ARBA" id="ARBA00023136"/>
    </source>
</evidence>
<dbReference type="GO" id="GO:0061630">
    <property type="term" value="F:ubiquitin protein ligase activity"/>
    <property type="evidence" value="ECO:0007669"/>
    <property type="project" value="UniProtKB-EC"/>
</dbReference>
<accession>A0A7S2W7T0</accession>
<keyword evidence="14" id="KW-0576">Peroxisome</keyword>
<keyword evidence="9" id="KW-0833">Ubl conjugation pathway</keyword>